<dbReference type="PANTHER" id="PTHR43649:SF12">
    <property type="entry name" value="DIACETYLCHITOBIOSE BINDING PROTEIN DASA"/>
    <property type="match status" value="1"/>
</dbReference>
<dbReference type="Gene3D" id="3.40.190.10">
    <property type="entry name" value="Periplasmic binding protein-like II"/>
    <property type="match status" value="2"/>
</dbReference>
<dbReference type="KEGG" id="paun:MJA45_23955"/>
<keyword evidence="1" id="KW-0732">Signal</keyword>
<dbReference type="Pfam" id="PF01547">
    <property type="entry name" value="SBP_bac_1"/>
    <property type="match status" value="1"/>
</dbReference>
<protein>
    <submittedName>
        <fullName evidence="2">ABC transporter substrate-binding protein</fullName>
    </submittedName>
</protein>
<name>A0AA96LBK8_9BACL</name>
<reference evidence="2 3" key="1">
    <citation type="submission" date="2022-02" db="EMBL/GenBank/DDBJ databases">
        <title>Paenibacillus sp. MBLB1776 Whole Genome Shotgun Sequencing.</title>
        <authorList>
            <person name="Hwang C.Y."/>
            <person name="Cho E.-S."/>
            <person name="Seo M.-J."/>
        </authorList>
    </citation>
    <scope>NUCLEOTIDE SEQUENCE [LARGE SCALE GENOMIC DNA]</scope>
    <source>
        <strain evidence="2 3">MBLB1776</strain>
    </source>
</reference>
<evidence type="ECO:0000313" key="2">
    <source>
        <dbReference type="EMBL" id="WNQ10642.1"/>
    </source>
</evidence>
<keyword evidence="3" id="KW-1185">Reference proteome</keyword>
<evidence type="ECO:0000313" key="3">
    <source>
        <dbReference type="Proteomes" id="UP001305702"/>
    </source>
</evidence>
<dbReference type="InterPro" id="IPR050490">
    <property type="entry name" value="Bact_solute-bd_prot1"/>
</dbReference>
<feature type="chain" id="PRO_5041640456" evidence="1">
    <location>
        <begin position="21"/>
        <end position="544"/>
    </location>
</feature>
<dbReference type="CDD" id="cd13581">
    <property type="entry name" value="PBP2_AlgQ_like_2"/>
    <property type="match status" value="1"/>
</dbReference>
<dbReference type="PROSITE" id="PS51257">
    <property type="entry name" value="PROKAR_LIPOPROTEIN"/>
    <property type="match status" value="1"/>
</dbReference>
<feature type="signal peptide" evidence="1">
    <location>
        <begin position="1"/>
        <end position="20"/>
    </location>
</feature>
<dbReference type="RefSeq" id="WP_315604416.1">
    <property type="nucleotide sequence ID" value="NZ_CP130318.1"/>
</dbReference>
<dbReference type="EMBL" id="CP130318">
    <property type="protein sequence ID" value="WNQ10642.1"/>
    <property type="molecule type" value="Genomic_DNA"/>
</dbReference>
<dbReference type="PANTHER" id="PTHR43649">
    <property type="entry name" value="ARABINOSE-BINDING PROTEIN-RELATED"/>
    <property type="match status" value="1"/>
</dbReference>
<dbReference type="AlphaFoldDB" id="A0AA96LBK8"/>
<proteinExistence type="predicted"/>
<dbReference type="InterPro" id="IPR006059">
    <property type="entry name" value="SBP"/>
</dbReference>
<evidence type="ECO:0000256" key="1">
    <source>
        <dbReference type="SAM" id="SignalP"/>
    </source>
</evidence>
<accession>A0AA96LBK8</accession>
<gene>
    <name evidence="2" type="ORF">MJA45_23955</name>
</gene>
<organism evidence="2 3">
    <name type="scientific">Paenibacillus aurantius</name>
    <dbReference type="NCBI Taxonomy" id="2918900"/>
    <lineage>
        <taxon>Bacteria</taxon>
        <taxon>Bacillati</taxon>
        <taxon>Bacillota</taxon>
        <taxon>Bacilli</taxon>
        <taxon>Bacillales</taxon>
        <taxon>Paenibacillaceae</taxon>
        <taxon>Paenibacillus</taxon>
    </lineage>
</organism>
<sequence length="544" mass="61067">MRKWSMLLSVVLGFGLLASACSGKEPDVAKGASGVNPAGQFPITNEKTTLKVLVKGASTVEDFSTNEFTKWLEEKTNIHLEFEVAPEKTATEKLNLVLSGGDYPDVIMGFGVSPSQMMIYGSQGVFLPLNDLIEKYGEETKKGYAAMPMAKELSTAPDGKIYAMPQINECYHCTLHQRMWVYQPWLDKLGLKMPTTTDEFYEMLKAFKTRDPNGNGKADEIPLSGSPQSYHTSIDSFLMNAFIYNHGSNKLYLKSGKVDIPYNKPEWKEGLAYLRKLYSEGLIAPQTFTQDGTQLQEMGESATPILGAASGHNMGSVAKLAGSSNRWLEYTAVPPLKGPKGLQITPLHPFAVNNGEFIITNKAKNPEAAFRLADFLYNQEATLRWYAGREGTEWRWAEKGEIGINGKPAIWKQLKPWGGVQNVNWSQRGTGFRPSDLRLGEVADPSQPLEPLLYKETKEKMEPYKQSMENILPPVFFTAEQSSEVADLEKTLLDHMKEMTARFITGDLDLDKNWDSYVKNLDNMNLKRYLEIYQTAYDAKYKKK</sequence>
<dbReference type="Proteomes" id="UP001305702">
    <property type="component" value="Chromosome"/>
</dbReference>
<dbReference type="SUPFAM" id="SSF53850">
    <property type="entry name" value="Periplasmic binding protein-like II"/>
    <property type="match status" value="1"/>
</dbReference>